<dbReference type="PANTHER" id="PTHR11533">
    <property type="entry name" value="PROTEASE M1 ZINC METALLOPROTEASE"/>
    <property type="match status" value="1"/>
</dbReference>
<dbReference type="Proteomes" id="UP000315971">
    <property type="component" value="Unassembled WGS sequence"/>
</dbReference>
<dbReference type="PANTHER" id="PTHR11533:SF174">
    <property type="entry name" value="PUROMYCIN-SENSITIVE AMINOPEPTIDASE-RELATED"/>
    <property type="match status" value="1"/>
</dbReference>
<keyword evidence="7" id="KW-0645">Protease</keyword>
<evidence type="ECO:0000313" key="15">
    <source>
        <dbReference type="EMBL" id="SMO33736.1"/>
    </source>
</evidence>
<evidence type="ECO:0000256" key="10">
    <source>
        <dbReference type="ARBA" id="ARBA00022833"/>
    </source>
</evidence>
<feature type="chain" id="PRO_5021915859" description="Aminopeptidase N" evidence="12">
    <location>
        <begin position="20"/>
        <end position="700"/>
    </location>
</feature>
<evidence type="ECO:0000256" key="8">
    <source>
        <dbReference type="ARBA" id="ARBA00022723"/>
    </source>
</evidence>
<evidence type="ECO:0000256" key="7">
    <source>
        <dbReference type="ARBA" id="ARBA00022670"/>
    </source>
</evidence>
<evidence type="ECO:0000256" key="11">
    <source>
        <dbReference type="ARBA" id="ARBA00023049"/>
    </source>
</evidence>
<keyword evidence="10" id="KW-0862">Zinc</keyword>
<dbReference type="InterPro" id="IPR016024">
    <property type="entry name" value="ARM-type_fold"/>
</dbReference>
<protein>
    <recommendedName>
        <fullName evidence="5">Aminopeptidase N</fullName>
        <ecNumber evidence="4">3.4.11.2</ecNumber>
    </recommendedName>
</protein>
<evidence type="ECO:0000256" key="1">
    <source>
        <dbReference type="ARBA" id="ARBA00000098"/>
    </source>
</evidence>
<name>A0A521AG23_9SPHI</name>
<dbReference type="Gene3D" id="1.10.390.10">
    <property type="entry name" value="Neutral Protease Domain 2"/>
    <property type="match status" value="1"/>
</dbReference>
<comment type="similarity">
    <text evidence="3">Belongs to the peptidase M1 family.</text>
</comment>
<evidence type="ECO:0000256" key="4">
    <source>
        <dbReference type="ARBA" id="ARBA00012564"/>
    </source>
</evidence>
<reference evidence="15 16" key="1">
    <citation type="submission" date="2017-05" db="EMBL/GenBank/DDBJ databases">
        <authorList>
            <person name="Varghese N."/>
            <person name="Submissions S."/>
        </authorList>
    </citation>
    <scope>NUCLEOTIDE SEQUENCE [LARGE SCALE GENOMIC DNA]</scope>
    <source>
        <strain evidence="15 16">DSM 21342</strain>
    </source>
</reference>
<dbReference type="GO" id="GO:0042277">
    <property type="term" value="F:peptide binding"/>
    <property type="evidence" value="ECO:0007669"/>
    <property type="project" value="TreeGrafter"/>
</dbReference>
<dbReference type="InterPro" id="IPR050344">
    <property type="entry name" value="Peptidase_M1_aminopeptidases"/>
</dbReference>
<dbReference type="InterPro" id="IPR042097">
    <property type="entry name" value="Aminopeptidase_N-like_N_sf"/>
</dbReference>
<dbReference type="CDD" id="cd09603">
    <property type="entry name" value="M1_APN_like"/>
    <property type="match status" value="1"/>
</dbReference>
<comment type="cofactor">
    <cofactor evidence="2">
        <name>Zn(2+)</name>
        <dbReference type="ChEBI" id="CHEBI:29105"/>
    </cofactor>
</comment>
<evidence type="ECO:0000256" key="2">
    <source>
        <dbReference type="ARBA" id="ARBA00001947"/>
    </source>
</evidence>
<dbReference type="SUPFAM" id="SSF48371">
    <property type="entry name" value="ARM repeat"/>
    <property type="match status" value="1"/>
</dbReference>
<dbReference type="GO" id="GO:0016020">
    <property type="term" value="C:membrane"/>
    <property type="evidence" value="ECO:0007669"/>
    <property type="project" value="TreeGrafter"/>
</dbReference>
<evidence type="ECO:0000259" key="13">
    <source>
        <dbReference type="Pfam" id="PF01433"/>
    </source>
</evidence>
<dbReference type="InterPro" id="IPR027268">
    <property type="entry name" value="Peptidase_M4/M1_CTD_sf"/>
</dbReference>
<feature type="domain" description="Aminopeptidase N-like N-terminal" evidence="14">
    <location>
        <begin position="49"/>
        <end position="234"/>
    </location>
</feature>
<dbReference type="EC" id="3.4.11.2" evidence="4"/>
<dbReference type="Gene3D" id="2.60.40.1730">
    <property type="entry name" value="tricorn interacting facor f3 domain"/>
    <property type="match status" value="1"/>
</dbReference>
<dbReference type="GO" id="GO:0008270">
    <property type="term" value="F:zinc ion binding"/>
    <property type="evidence" value="ECO:0007669"/>
    <property type="project" value="InterPro"/>
</dbReference>
<keyword evidence="12" id="KW-0732">Signal</keyword>
<feature type="signal peptide" evidence="12">
    <location>
        <begin position="1"/>
        <end position="19"/>
    </location>
</feature>
<dbReference type="SUPFAM" id="SSF55486">
    <property type="entry name" value="Metalloproteases ('zincins'), catalytic domain"/>
    <property type="match status" value="1"/>
</dbReference>
<keyword evidence="8" id="KW-0479">Metal-binding</keyword>
<evidence type="ECO:0000256" key="3">
    <source>
        <dbReference type="ARBA" id="ARBA00010136"/>
    </source>
</evidence>
<dbReference type="GO" id="GO:0006508">
    <property type="term" value="P:proteolysis"/>
    <property type="evidence" value="ECO:0007669"/>
    <property type="project" value="UniProtKB-KW"/>
</dbReference>
<dbReference type="GO" id="GO:0005615">
    <property type="term" value="C:extracellular space"/>
    <property type="evidence" value="ECO:0007669"/>
    <property type="project" value="TreeGrafter"/>
</dbReference>
<evidence type="ECO:0000256" key="9">
    <source>
        <dbReference type="ARBA" id="ARBA00022801"/>
    </source>
</evidence>
<dbReference type="GO" id="GO:0005737">
    <property type="term" value="C:cytoplasm"/>
    <property type="evidence" value="ECO:0007669"/>
    <property type="project" value="TreeGrafter"/>
</dbReference>
<dbReference type="EMBL" id="FXSZ01000001">
    <property type="protein sequence ID" value="SMO33736.1"/>
    <property type="molecule type" value="Genomic_DNA"/>
</dbReference>
<keyword evidence="16" id="KW-1185">Reference proteome</keyword>
<accession>A0A521AG23</accession>
<dbReference type="AlphaFoldDB" id="A0A521AG23"/>
<gene>
    <name evidence="15" type="ORF">SAMN06265350_101131</name>
</gene>
<evidence type="ECO:0000313" key="16">
    <source>
        <dbReference type="Proteomes" id="UP000315971"/>
    </source>
</evidence>
<dbReference type="RefSeq" id="WP_142600596.1">
    <property type="nucleotide sequence ID" value="NZ_FXSZ01000001.1"/>
</dbReference>
<evidence type="ECO:0000259" key="14">
    <source>
        <dbReference type="Pfam" id="PF17900"/>
    </source>
</evidence>
<dbReference type="SUPFAM" id="SSF63737">
    <property type="entry name" value="Leukotriene A4 hydrolase N-terminal domain"/>
    <property type="match status" value="1"/>
</dbReference>
<dbReference type="PRINTS" id="PR00756">
    <property type="entry name" value="ALADIPTASE"/>
</dbReference>
<dbReference type="GO" id="GO:0070006">
    <property type="term" value="F:metalloaminopeptidase activity"/>
    <property type="evidence" value="ECO:0007669"/>
    <property type="project" value="TreeGrafter"/>
</dbReference>
<dbReference type="GO" id="GO:0016285">
    <property type="term" value="F:alanyl aminopeptidase activity"/>
    <property type="evidence" value="ECO:0007669"/>
    <property type="project" value="UniProtKB-EC"/>
</dbReference>
<evidence type="ECO:0000256" key="6">
    <source>
        <dbReference type="ARBA" id="ARBA00022438"/>
    </source>
</evidence>
<dbReference type="InterPro" id="IPR014782">
    <property type="entry name" value="Peptidase_M1_dom"/>
</dbReference>
<evidence type="ECO:0000256" key="12">
    <source>
        <dbReference type="SAM" id="SignalP"/>
    </source>
</evidence>
<organism evidence="15 16">
    <name type="scientific">Solitalea koreensis</name>
    <dbReference type="NCBI Taxonomy" id="543615"/>
    <lineage>
        <taxon>Bacteria</taxon>
        <taxon>Pseudomonadati</taxon>
        <taxon>Bacteroidota</taxon>
        <taxon>Sphingobacteriia</taxon>
        <taxon>Sphingobacteriales</taxon>
        <taxon>Sphingobacteriaceae</taxon>
        <taxon>Solitalea</taxon>
    </lineage>
</organism>
<dbReference type="Pfam" id="PF01433">
    <property type="entry name" value="Peptidase_M1"/>
    <property type="match status" value="1"/>
</dbReference>
<sequence length="700" mass="80440">MKKMVLLTGLLTAHLTLFAEHRLAPADSNIVLKHYFASYTKKMNLIDTKLDLSFNWDSAFVYGKATLQLKPYFYATDSLVLNANSFKINKVTLLNGKSTDLKYSYDGSLLKIALDKIYSKNQVFNVYIEYTAMPYKAKLKNESIVATHGVYFTNHDPSNKDLPKQIWSQGETEGNSFWFPTINGPQTKMTQQITLTVDKQYTTLSNGLMISSKENANGTRTDVWKQDKPSSTYLTMIAVGDFKVVKDKWRNKEVSYYVNPKLEPFVKENFGQTPQMIDFFSKILKTDYPWDKYSQVVAYGYLGGAMENTSATLHGVEVMALNHDKNSLLQAESVVAHELFHQWFGDLVTCESWPNIPLNESFATYGAYLWLAHNHGREAADYDLLKGLSNYYNNPHFTDLTPIRFSLNDPDEMFDPVSYPKGGAILHMLRNYVGDEAFFESLHRYLEQNKFKTAEIHNLRLAFEEVTGEDLNWFFNQWFLQPGHPVLNVDYKYDETAKKLKVSIKQNQDLSKYPLYRLPIVLDIYTSGKIEQRSIELTNQSQSFVVNFPQKPDLVNINPDHLFVAKISDNKTPEQWVELFKRSALMNDKLTAIKNLSELKDNAMAQQFMLAQLNEKDWMVRSFVISALNKNSVNLIHDNLYKRLTEMAKTDEVGINKIIALVRINQLFPEQNNKALFTELANDKDEQVKTVAANLLKSLN</sequence>
<evidence type="ECO:0000256" key="5">
    <source>
        <dbReference type="ARBA" id="ARBA00015611"/>
    </source>
</evidence>
<feature type="domain" description="Peptidase M1 membrane alanine aminopeptidase" evidence="13">
    <location>
        <begin position="271"/>
        <end position="478"/>
    </location>
</feature>
<dbReference type="GO" id="GO:0043171">
    <property type="term" value="P:peptide catabolic process"/>
    <property type="evidence" value="ECO:0007669"/>
    <property type="project" value="TreeGrafter"/>
</dbReference>
<keyword evidence="6 15" id="KW-0031">Aminopeptidase</keyword>
<dbReference type="Pfam" id="PF17900">
    <property type="entry name" value="Peptidase_M1_N"/>
    <property type="match status" value="1"/>
</dbReference>
<keyword evidence="9" id="KW-0378">Hydrolase</keyword>
<comment type="catalytic activity">
    <reaction evidence="1">
        <text>Release of an N-terminal amino acid, Xaa-|-Yaa- from a peptide, amide or arylamide. Xaa is preferably Ala, but may be most amino acids including Pro (slow action). When a terminal hydrophobic residue is followed by a prolyl residue, the two may be released as an intact Xaa-Pro dipeptide.</text>
        <dbReference type="EC" id="3.4.11.2"/>
    </reaction>
</comment>
<dbReference type="InterPro" id="IPR045357">
    <property type="entry name" value="Aminopeptidase_N-like_N"/>
</dbReference>
<dbReference type="OrthoDB" id="100605at2"/>
<keyword evidence="11" id="KW-0482">Metalloprotease</keyword>
<proteinExistence type="inferred from homology"/>
<dbReference type="InterPro" id="IPR001930">
    <property type="entry name" value="Peptidase_M1"/>
</dbReference>